<dbReference type="Proteomes" id="UP001497525">
    <property type="component" value="Unassembled WGS sequence"/>
</dbReference>
<evidence type="ECO:0000313" key="2">
    <source>
        <dbReference type="EMBL" id="CAL5133042.1"/>
    </source>
</evidence>
<comment type="caution">
    <text evidence="2">The sequence shown here is derived from an EMBL/GenBank/DDBJ whole genome shotgun (WGS) entry which is preliminary data.</text>
</comment>
<protein>
    <submittedName>
        <fullName evidence="2">Uncharacterized protein</fullName>
    </submittedName>
</protein>
<evidence type="ECO:0000313" key="3">
    <source>
        <dbReference type="Proteomes" id="UP001497525"/>
    </source>
</evidence>
<proteinExistence type="predicted"/>
<organism evidence="2 3">
    <name type="scientific">Calicophoron daubneyi</name>
    <name type="common">Rumen fluke</name>
    <name type="synonym">Paramphistomum daubneyi</name>
    <dbReference type="NCBI Taxonomy" id="300641"/>
    <lineage>
        <taxon>Eukaryota</taxon>
        <taxon>Metazoa</taxon>
        <taxon>Spiralia</taxon>
        <taxon>Lophotrochozoa</taxon>
        <taxon>Platyhelminthes</taxon>
        <taxon>Trematoda</taxon>
        <taxon>Digenea</taxon>
        <taxon>Plagiorchiida</taxon>
        <taxon>Pronocephalata</taxon>
        <taxon>Paramphistomoidea</taxon>
        <taxon>Paramphistomidae</taxon>
        <taxon>Calicophoron</taxon>
    </lineage>
</organism>
<feature type="compositionally biased region" description="Polar residues" evidence="1">
    <location>
        <begin position="1453"/>
        <end position="1463"/>
    </location>
</feature>
<gene>
    <name evidence="2" type="ORF">CDAUBV1_LOCUS6329</name>
</gene>
<reference evidence="2" key="1">
    <citation type="submission" date="2024-06" db="EMBL/GenBank/DDBJ databases">
        <authorList>
            <person name="Liu X."/>
            <person name="Lenzi L."/>
            <person name="Haldenby T S."/>
            <person name="Uol C."/>
        </authorList>
    </citation>
    <scope>NUCLEOTIDE SEQUENCE</scope>
</reference>
<feature type="compositionally biased region" description="Low complexity" evidence="1">
    <location>
        <begin position="1647"/>
        <end position="1665"/>
    </location>
</feature>
<feature type="region of interest" description="Disordered" evidence="1">
    <location>
        <begin position="1646"/>
        <end position="1690"/>
    </location>
</feature>
<name>A0AAV2TC76_CALDB</name>
<evidence type="ECO:0000256" key="1">
    <source>
        <dbReference type="SAM" id="MobiDB-lite"/>
    </source>
</evidence>
<dbReference type="EMBL" id="CAXLJL010000149">
    <property type="protein sequence ID" value="CAL5133042.1"/>
    <property type="molecule type" value="Genomic_DNA"/>
</dbReference>
<accession>A0AAV2TC76</accession>
<sequence length="1722" mass="188904">MLPSLADTKQVQKRDSTMSSLVSELVTSMPYLAERLTPELSSLISCSATPWYPQLQADGDISASNQFTLSRVRTALSVDLSRDLGLNHDVLDASGRSVYATICSGVRLPTGTRGIIKSDMALVLWRQEYSVWSVVGYEISEAWKMIHNIKKSTDICQTPHRTHTPNWSTNPPGDELKVSSYLKLYGRLLRLQEFLRFGISCVEAGVHIVPSLTTAERTLGLITACIYQDIPEQVRTNASNFLHSQCPLAFNPNTSANSSDSSSDPLQEIVLEVLLPSVFQLLGAVMTNVSTSGSVEPFVKHLPLWNQVLSGVSRLSPHVTLVRNLQLSKSEFSLTSSLITDQLKPFTTGQGSSAFRSDCCSGRRFKLLLSYLNFASGLLSLTKWTYSFDVESFGGETATLTSISHTCFNLLKGTLLLVVRQLIGSGLYHNNPSSGLQSCLLGRPMDSYLALAEGCLILLTDLLTTRVSKQDVYSMYCNLEKSAWGQSGDDCLTDLNSSNLLSSLQYLALHLLMNTPSALSCLLTFSSVPLGTLLARFMISDHGFSLCAQMDSSNRPSVHNAGGKLARVVWFALTLVHHLLGFEHSVMAGKGSSPVYGPLLSGIRSRYDPLTGSHYVAILFSYLRYPYSVGVARSAIVVLKWLTQYSDLKLADCLGKNMNSVHSACLYRLASPTEDQLTRVELFDLLAETVLCRQPNTVAAGPSGVTQQPSDFLRFLLSSSSLLTTRGNSWLGTELTSELSEIPSRKRDCLECALVVLEEVQSSRKRGHLDQLSILLFWAVSKFIAAIYLQNLQTCINALNSKPKFWELFTGPIFSLLKLEDTKDELQSIVTELCGHIISVLSLELYALLSFQGPSKTNADLLNVIKRLVDEGGYSSWFALIHKNLQDLGCCDDDSVVQSQLLSVYEATCRWKCLLLIHLKLVAMSEADESKKTDLPLPWPDVDVIARHIINCLSLLKKIVDLPEAWALGDQLATCLTTVLTYKRQCRITKSISSPPKKKDEPLNHLQSCLEKLTGLLVDLQPVGNEQLHHTHADLLASCYLITRTIDQDCSLGADSFKELYLNLFECAFGYLSLLSSCSKLSATNENALCQSANLIMLVWSRIEHSLISERLFQTGILNNLLIILEQQSKEKKGAELCHCILSLLTRLICDFRNSSPVDADVQGVDLDKGSDQSATEHYSYTGAELIASYGELLSKVFSWPPVEILLQWVQEDETASSQCDSSPCLQLDSGTISQNTKYPWSGAVGGWSKLILVELHFLCTLHDLLGGLNHPFFGRLISIFCSDNAPHLELLSKLWCQPLYELRLTGSSLSPLPFTSVLLHNNILVPSRLKIAECIYALFWRLSLAGHSLNLDSVTTGSGLPTIGFNVLFHAGVSGETDGNMSQQPAFLPAYGPSLPSEFRAAVFRMTELQIHCCSVLLQRPGLRFAAKSSSVSYTTPVKTVGSNPRLHPSVSPRQVRSQTPLAKTGESPGPHSNAADAIGSADCSGEIELTIVARHLITCLSLLSVQIPLLGTLGLLTSEELRQLRSPVHLIFNTPTFDDLSPQLTFGILTTLAHSLGYLITKLTAHLKASHPTDASSESKKELRSLLSNAHEMTLSIIFSQATLILASDQPSVAEKQLLIRELSAELKSCNAFGRFSRRAHSLSHRSSVARSSRSPSSRSSSVTHHRHLNSSPQTPGPGSVLSTSFGPEPSGTKLTFSDSVTFGFEQAVERFAELIRLTG</sequence>
<feature type="region of interest" description="Disordered" evidence="1">
    <location>
        <begin position="1436"/>
        <end position="1479"/>
    </location>
</feature>